<organism evidence="4 5">
    <name type="scientific">Tateyamaria armeniaca</name>
    <dbReference type="NCBI Taxonomy" id="2518930"/>
    <lineage>
        <taxon>Bacteria</taxon>
        <taxon>Pseudomonadati</taxon>
        <taxon>Pseudomonadota</taxon>
        <taxon>Alphaproteobacteria</taxon>
        <taxon>Rhodobacterales</taxon>
        <taxon>Roseobacteraceae</taxon>
        <taxon>Tateyamaria</taxon>
    </lineage>
</organism>
<evidence type="ECO:0000256" key="1">
    <source>
        <dbReference type="ARBA" id="ARBA00008898"/>
    </source>
</evidence>
<dbReference type="EC" id="1.5.1.-" evidence="4"/>
<dbReference type="GO" id="GO:0016491">
    <property type="term" value="F:oxidoreductase activity"/>
    <property type="evidence" value="ECO:0007669"/>
    <property type="project" value="UniProtKB-KW"/>
</dbReference>
<dbReference type="InterPro" id="IPR002563">
    <property type="entry name" value="Flavin_Rdtase-like_dom"/>
</dbReference>
<evidence type="ECO:0000259" key="3">
    <source>
        <dbReference type="SMART" id="SM00903"/>
    </source>
</evidence>
<evidence type="ECO:0000313" key="5">
    <source>
        <dbReference type="Proteomes" id="UP001627408"/>
    </source>
</evidence>
<dbReference type="Gene3D" id="2.30.110.10">
    <property type="entry name" value="Electron Transport, Fmn-binding Protein, Chain A"/>
    <property type="match status" value="1"/>
</dbReference>
<dbReference type="SUPFAM" id="SSF50475">
    <property type="entry name" value="FMN-binding split barrel"/>
    <property type="match status" value="1"/>
</dbReference>
<dbReference type="PANTHER" id="PTHR30466:SF11">
    <property type="entry name" value="FLAVIN-DEPENDENT MONOOXYGENASE, REDUCTASE SUBUNIT HSAB"/>
    <property type="match status" value="1"/>
</dbReference>
<comment type="similarity">
    <text evidence="1">Belongs to the non-flavoprotein flavin reductase family.</text>
</comment>
<comment type="caution">
    <text evidence="4">The sequence shown here is derived from an EMBL/GenBank/DDBJ whole genome shotgun (WGS) entry which is preliminary data.</text>
</comment>
<evidence type="ECO:0000313" key="4">
    <source>
        <dbReference type="EMBL" id="MFL4471745.1"/>
    </source>
</evidence>
<dbReference type="InterPro" id="IPR050268">
    <property type="entry name" value="NADH-dep_flavin_reductase"/>
</dbReference>
<reference evidence="4 5" key="1">
    <citation type="submission" date="2024-08" db="EMBL/GenBank/DDBJ databases">
        <title>Tateyamaria sp. nov., isolated from marine algae.</title>
        <authorList>
            <person name="Choi B.J."/>
            <person name="Kim J.M."/>
            <person name="Lee J.K."/>
            <person name="Choi D.G."/>
            <person name="Bayburt H."/>
            <person name="Baek J.H."/>
            <person name="Han D.M."/>
            <person name="Jeon C.O."/>
        </authorList>
    </citation>
    <scope>NUCLEOTIDE SEQUENCE [LARGE SCALE GENOMIC DNA]</scope>
    <source>
        <strain evidence="4 5">KMU-156</strain>
    </source>
</reference>
<dbReference type="InterPro" id="IPR012349">
    <property type="entry name" value="Split_barrel_FMN-bd"/>
</dbReference>
<keyword evidence="2 4" id="KW-0560">Oxidoreductase</keyword>
<dbReference type="SMART" id="SM00903">
    <property type="entry name" value="Flavin_Reduct"/>
    <property type="match status" value="1"/>
</dbReference>
<dbReference type="Pfam" id="PF01613">
    <property type="entry name" value="Flavin_Reduct"/>
    <property type="match status" value="1"/>
</dbReference>
<evidence type="ECO:0000256" key="2">
    <source>
        <dbReference type="ARBA" id="ARBA00023002"/>
    </source>
</evidence>
<protein>
    <submittedName>
        <fullName evidence="4">Flavin reductase family protein</fullName>
        <ecNumber evidence="4">1.5.1.-</ecNumber>
    </submittedName>
</protein>
<feature type="domain" description="Flavin reductase like" evidence="3">
    <location>
        <begin position="13"/>
        <end position="156"/>
    </location>
</feature>
<accession>A0ABW8UX59</accession>
<dbReference type="RefSeq" id="WP_407593605.1">
    <property type="nucleotide sequence ID" value="NZ_JBHDIY010000002.1"/>
</dbReference>
<dbReference type="Gene3D" id="3.90.79.10">
    <property type="entry name" value="Nucleoside Triphosphate Pyrophosphohydrolase"/>
    <property type="match status" value="1"/>
</dbReference>
<dbReference type="PANTHER" id="PTHR30466">
    <property type="entry name" value="FLAVIN REDUCTASE"/>
    <property type="match status" value="1"/>
</dbReference>
<dbReference type="Proteomes" id="UP001627408">
    <property type="component" value="Unassembled WGS sequence"/>
</dbReference>
<name>A0ABW8UX59_9RHOB</name>
<keyword evidence="5" id="KW-1185">Reference proteome</keyword>
<dbReference type="EMBL" id="JBHDIY010000002">
    <property type="protein sequence ID" value="MFL4471745.1"/>
    <property type="molecule type" value="Genomic_DNA"/>
</dbReference>
<sequence>MSALDPRALRHAFGAYMTGVTIVTARRNDGTPVGFTANSFTSVSLDPPLLLVCPGQFLSSYQTFTTCTHFAVSVLAEGQEDIATVFAGSKADRFAQVICSDDLHGVPLIRDAVAQFSCTSHSCVEAGDHSMLLGRVEAFTHHEAPGLGYVSGRFFSLSTERAALDHVDGLTIAGAIVQDGDAVLLQRTATGLAPLHCAHQDRGALLTHLRDTLNAMGVQASLGQAYSVFDDAKGRKHHSYFLATGTQARPNADVVAVPIGELSAQTFASPALRTMMLRFADDARSRHFGLYFGDTEHGGVHAPTDRR</sequence>
<proteinExistence type="inferred from homology"/>
<gene>
    <name evidence="4" type="ORF">ACERZ8_18370</name>
</gene>